<evidence type="ECO:0000313" key="4">
    <source>
        <dbReference type="Proteomes" id="UP001152797"/>
    </source>
</evidence>
<feature type="compositionally biased region" description="Low complexity" evidence="1">
    <location>
        <begin position="92"/>
        <end position="104"/>
    </location>
</feature>
<evidence type="ECO:0000313" key="3">
    <source>
        <dbReference type="EMBL" id="CAL4796453.1"/>
    </source>
</evidence>
<feature type="region of interest" description="Disordered" evidence="1">
    <location>
        <begin position="86"/>
        <end position="110"/>
    </location>
</feature>
<sequence>LSRMSAGEVAFVTGLQTAGPGLSGSKPKPLQRRPVEAADTSSLARCSGAVVGGAFLACSKRRRHRAPRQAFGKFLGNMFPWLDEKKEDRQDTSSPSRGSSPPTRSSEEVMELKDLGSSAFDKALQVNLDNTIYGSFAEIGAGQEVSRTFLTAGAAAGTVARSLSAYDMQISDVTYGKAKRYVTQERLDQMLKTEYDTLEASIREEKGKETRFFAFATTLAAKAYMSNRECEGWVGMTFQHEAGAAPSSVQLHVRMCDETAQLQGEAIGRLGTNLIYLCNFAKDPVVITSFLLDAIEEGRLEVDFVQFDGPGFPEETVDYRLLAMKMVEFKVAPSVLLVYDEKSQLYIQAVPNNAFYKRPVVVQRSRFKPVTFAHQEVLQAAAKKLKSELSSDSREVMQILDFQIDDIVRPANLLGTEGRLRRTKAAVQADIDGDGLLSVDALANVFGAQLEADDAKQLAKDLDVNGIGKVTVDQVLGWTPQCVNNVEFLDRFRMLESLKLPVLVSGVGSDSELSSYLARYTTQPIVLAVGGGNYDIARGIFNENLYREYNGGMLEAFGKLFAGNVRIFQYPNIGADGAVSSEVEISGSKADLHRYLVGEKKIAAIEPGFVDSFALSQDSNESFRGQSEDVVSLMKEGSSEWEKYVPDEAAGIIKKSSWFQRYADGGASSQEVIYKVFEVLDKVGE</sequence>
<feature type="non-terminal residue" evidence="2">
    <location>
        <position position="1"/>
    </location>
</feature>
<comment type="caution">
    <text evidence="2">The sequence shown here is derived from an EMBL/GenBank/DDBJ whole genome shotgun (WGS) entry which is preliminary data.</text>
</comment>
<feature type="region of interest" description="Disordered" evidence="1">
    <location>
        <begin position="16"/>
        <end position="39"/>
    </location>
</feature>
<proteinExistence type="predicted"/>
<dbReference type="EMBL" id="CAMXCT010004447">
    <property type="protein sequence ID" value="CAI4009141.1"/>
    <property type="molecule type" value="Genomic_DNA"/>
</dbReference>
<dbReference type="Proteomes" id="UP001152797">
    <property type="component" value="Unassembled WGS sequence"/>
</dbReference>
<dbReference type="OrthoDB" id="415935at2759"/>
<gene>
    <name evidence="2" type="ORF">C1SCF055_LOCUS34514</name>
</gene>
<dbReference type="EMBL" id="CAMXCT030004447">
    <property type="protein sequence ID" value="CAL4796453.1"/>
    <property type="molecule type" value="Genomic_DNA"/>
</dbReference>
<evidence type="ECO:0000256" key="1">
    <source>
        <dbReference type="SAM" id="MobiDB-lite"/>
    </source>
</evidence>
<protein>
    <submittedName>
        <fullName evidence="3">EF-hand domain-containing protein</fullName>
    </submittedName>
</protein>
<accession>A0A9P1DF94</accession>
<dbReference type="EMBL" id="CAMXCT020004447">
    <property type="protein sequence ID" value="CAL1162516.1"/>
    <property type="molecule type" value="Genomic_DNA"/>
</dbReference>
<dbReference type="AlphaFoldDB" id="A0A9P1DF94"/>
<name>A0A9P1DF94_9DINO</name>
<evidence type="ECO:0000313" key="2">
    <source>
        <dbReference type="EMBL" id="CAI4009141.1"/>
    </source>
</evidence>
<organism evidence="2">
    <name type="scientific">Cladocopium goreaui</name>
    <dbReference type="NCBI Taxonomy" id="2562237"/>
    <lineage>
        <taxon>Eukaryota</taxon>
        <taxon>Sar</taxon>
        <taxon>Alveolata</taxon>
        <taxon>Dinophyceae</taxon>
        <taxon>Suessiales</taxon>
        <taxon>Symbiodiniaceae</taxon>
        <taxon>Cladocopium</taxon>
    </lineage>
</organism>
<reference evidence="2" key="1">
    <citation type="submission" date="2022-10" db="EMBL/GenBank/DDBJ databases">
        <authorList>
            <person name="Chen Y."/>
            <person name="Dougan E. K."/>
            <person name="Chan C."/>
            <person name="Rhodes N."/>
            <person name="Thang M."/>
        </authorList>
    </citation>
    <scope>NUCLEOTIDE SEQUENCE</scope>
</reference>
<keyword evidence="4" id="KW-1185">Reference proteome</keyword>
<reference evidence="3 4" key="2">
    <citation type="submission" date="2024-05" db="EMBL/GenBank/DDBJ databases">
        <authorList>
            <person name="Chen Y."/>
            <person name="Shah S."/>
            <person name="Dougan E. K."/>
            <person name="Thang M."/>
            <person name="Chan C."/>
        </authorList>
    </citation>
    <scope>NUCLEOTIDE SEQUENCE [LARGE SCALE GENOMIC DNA]</scope>
</reference>